<keyword evidence="3" id="KW-0004">4Fe-4S</keyword>
<proteinExistence type="inferred from homology"/>
<dbReference type="GO" id="GO:0006779">
    <property type="term" value="P:porphyrin-containing compound biosynthetic process"/>
    <property type="evidence" value="ECO:0007669"/>
    <property type="project" value="InterPro"/>
</dbReference>
<dbReference type="GO" id="GO:0005737">
    <property type="term" value="C:cytoplasm"/>
    <property type="evidence" value="ECO:0007669"/>
    <property type="project" value="UniProtKB-SubCell"/>
</dbReference>
<keyword evidence="3" id="KW-0949">S-adenosyl-L-methionine</keyword>
<keyword evidence="3" id="KW-0408">Iron</keyword>
<dbReference type="InterPro" id="IPR006638">
    <property type="entry name" value="Elp3/MiaA/NifB-like_rSAM"/>
</dbReference>
<dbReference type="InterPro" id="IPR004559">
    <property type="entry name" value="HemW-like"/>
</dbReference>
<dbReference type="SFLD" id="SFLDG01065">
    <property type="entry name" value="anaerobic_coproporphyrinogen-I"/>
    <property type="match status" value="1"/>
</dbReference>
<evidence type="ECO:0000259" key="4">
    <source>
        <dbReference type="PROSITE" id="PS51918"/>
    </source>
</evidence>
<feature type="domain" description="Radical SAM core" evidence="4">
    <location>
        <begin position="9"/>
        <end position="245"/>
    </location>
</feature>
<comment type="function">
    <text evidence="3">Probably acts as a heme chaperone, transferring heme to an unknown acceptor. Binds one molecule of heme per monomer, possibly covalently. Binds 1 [4Fe-4S] cluster. The cluster is coordinated with 3 cysteines and an exchangeable S-adenosyl-L-methionine.</text>
</comment>
<dbReference type="InterPro" id="IPR034505">
    <property type="entry name" value="Coproporphyrinogen-III_oxidase"/>
</dbReference>
<evidence type="ECO:0000313" key="6">
    <source>
        <dbReference type="Proteomes" id="UP000198556"/>
    </source>
</evidence>
<dbReference type="OrthoDB" id="9808022at2"/>
<keyword evidence="3" id="KW-0143">Chaperone</keyword>
<keyword evidence="3" id="KW-0411">Iron-sulfur</keyword>
<dbReference type="GO" id="GO:0004109">
    <property type="term" value="F:coproporphyrinogen oxidase activity"/>
    <property type="evidence" value="ECO:0007669"/>
    <property type="project" value="InterPro"/>
</dbReference>
<dbReference type="RefSeq" id="WP_089745966.1">
    <property type="nucleotide sequence ID" value="NZ_FOGF01000004.1"/>
</dbReference>
<keyword evidence="3" id="KW-0963">Cytoplasm</keyword>
<sequence>MSQFLKKEVHSDVKTSAYIHIPFCSHICYYCDFNKVFIEGQPVDEYVDLLIEEMKIASQQQEIPLLETLYIGGGTPSTLSLKQMERLLEGIHQYIPLRPDNEFSIELNPDDGSIEKLALLKDYGVNRISMGVQTFHDDLLKAIGRKHRKETVYKTVDAAKAAGFENISIDLIFRLPKQTIADFEETLRYALELDLPHYSIYSLILEHKTVFYNLMRQGKLPLPTQDEEAEMFQMAMDTMEQSNHKHYEISNYAKPGFESRHNLHYWNADEYYGFGAGAHGYVRGERYQNKGPIQHYLEPLRQGKLPILQSQPLTRQAKIEEFMFLGLRKMSGVSYREFKYRFNCSMMSIYQDVILDLEEQGLIIKDDEGIRLSQKGKFLGNNVFQSFLLS</sequence>
<dbReference type="SUPFAM" id="SSF102114">
    <property type="entry name" value="Radical SAM enzymes"/>
    <property type="match status" value="1"/>
</dbReference>
<dbReference type="SMART" id="SM00729">
    <property type="entry name" value="Elp3"/>
    <property type="match status" value="1"/>
</dbReference>
<evidence type="ECO:0000256" key="2">
    <source>
        <dbReference type="ARBA" id="ARBA00017228"/>
    </source>
</evidence>
<dbReference type="NCBIfam" id="TIGR00539">
    <property type="entry name" value="hemN_rel"/>
    <property type="match status" value="1"/>
</dbReference>
<dbReference type="AlphaFoldDB" id="A0A1H9I379"/>
<reference evidence="5 6" key="1">
    <citation type="submission" date="2016-10" db="EMBL/GenBank/DDBJ databases">
        <authorList>
            <person name="de Groot N.N."/>
        </authorList>
    </citation>
    <scope>NUCLEOTIDE SEQUENCE [LARGE SCALE GENOMIC DNA]</scope>
    <source>
        <strain evidence="5 6">DSM 15827</strain>
    </source>
</reference>
<dbReference type="SFLD" id="SFLDF00288">
    <property type="entry name" value="HemN-like__clustered_with_nucl"/>
    <property type="match status" value="1"/>
</dbReference>
<evidence type="ECO:0000256" key="3">
    <source>
        <dbReference type="RuleBase" id="RU364116"/>
    </source>
</evidence>
<dbReference type="STRING" id="137733.SAMN05421767_10442"/>
<name>A0A1H9I379_9LACT</name>
<dbReference type="Gene3D" id="3.80.30.20">
    <property type="entry name" value="tm_1862 like domain"/>
    <property type="match status" value="1"/>
</dbReference>
<dbReference type="Pfam" id="PF06969">
    <property type="entry name" value="HemN_C"/>
    <property type="match status" value="1"/>
</dbReference>
<evidence type="ECO:0000256" key="1">
    <source>
        <dbReference type="ARBA" id="ARBA00006100"/>
    </source>
</evidence>
<keyword evidence="3" id="KW-0479">Metal-binding</keyword>
<dbReference type="SFLD" id="SFLDS00029">
    <property type="entry name" value="Radical_SAM"/>
    <property type="match status" value="1"/>
</dbReference>
<dbReference type="EMBL" id="FOGF01000004">
    <property type="protein sequence ID" value="SEQ68952.1"/>
    <property type="molecule type" value="Genomic_DNA"/>
</dbReference>
<dbReference type="InterPro" id="IPR023404">
    <property type="entry name" value="rSAM_horseshoe"/>
</dbReference>
<comment type="subcellular location">
    <subcellularLocation>
        <location evidence="3">Cytoplasm</location>
    </subcellularLocation>
</comment>
<dbReference type="GO" id="GO:0051539">
    <property type="term" value="F:4 iron, 4 sulfur cluster binding"/>
    <property type="evidence" value="ECO:0007669"/>
    <property type="project" value="UniProtKB-UniRule"/>
</dbReference>
<dbReference type="InterPro" id="IPR007197">
    <property type="entry name" value="rSAM"/>
</dbReference>
<dbReference type="PANTHER" id="PTHR13932:SF5">
    <property type="entry name" value="RADICAL S-ADENOSYL METHIONINE DOMAIN-CONTAINING PROTEIN 1, MITOCHONDRIAL"/>
    <property type="match status" value="1"/>
</dbReference>
<dbReference type="CDD" id="cd01335">
    <property type="entry name" value="Radical_SAM"/>
    <property type="match status" value="1"/>
</dbReference>
<accession>A0A1H9I379</accession>
<dbReference type="Pfam" id="PF04055">
    <property type="entry name" value="Radical_SAM"/>
    <property type="match status" value="1"/>
</dbReference>
<protein>
    <recommendedName>
        <fullName evidence="2 3">Heme chaperone HemW</fullName>
    </recommendedName>
</protein>
<dbReference type="PANTHER" id="PTHR13932">
    <property type="entry name" value="COPROPORPHYRINIGEN III OXIDASE"/>
    <property type="match status" value="1"/>
</dbReference>
<evidence type="ECO:0000313" key="5">
    <source>
        <dbReference type="EMBL" id="SEQ68952.1"/>
    </source>
</evidence>
<dbReference type="InterPro" id="IPR010723">
    <property type="entry name" value="HemN_C"/>
</dbReference>
<organism evidence="5 6">
    <name type="scientific">Granulicatella balaenopterae</name>
    <dbReference type="NCBI Taxonomy" id="137733"/>
    <lineage>
        <taxon>Bacteria</taxon>
        <taxon>Bacillati</taxon>
        <taxon>Bacillota</taxon>
        <taxon>Bacilli</taxon>
        <taxon>Lactobacillales</taxon>
        <taxon>Carnobacteriaceae</taxon>
        <taxon>Granulicatella</taxon>
    </lineage>
</organism>
<dbReference type="SFLD" id="SFLDF00562">
    <property type="entry name" value="HemN-like__clustered_with_heat"/>
    <property type="match status" value="1"/>
</dbReference>
<dbReference type="Proteomes" id="UP000198556">
    <property type="component" value="Unassembled WGS sequence"/>
</dbReference>
<keyword evidence="6" id="KW-1185">Reference proteome</keyword>
<dbReference type="GO" id="GO:0046872">
    <property type="term" value="F:metal ion binding"/>
    <property type="evidence" value="ECO:0007669"/>
    <property type="project" value="UniProtKB-UniRule"/>
</dbReference>
<dbReference type="SFLD" id="SFLDG01082">
    <property type="entry name" value="B12-binding_domain_containing"/>
    <property type="match status" value="1"/>
</dbReference>
<dbReference type="PROSITE" id="PS51918">
    <property type="entry name" value="RADICAL_SAM"/>
    <property type="match status" value="1"/>
</dbReference>
<gene>
    <name evidence="5" type="ORF">SAMN05421767_10442</name>
</gene>
<keyword evidence="3" id="KW-0349">Heme</keyword>
<comment type="similarity">
    <text evidence="1">Belongs to the anaerobic coproporphyrinogen-III oxidase family. HemW subfamily.</text>
</comment>
<dbReference type="InterPro" id="IPR058240">
    <property type="entry name" value="rSAM_sf"/>
</dbReference>